<reference evidence="12" key="2">
    <citation type="submission" date="2020-09" db="EMBL/GenBank/DDBJ databases">
        <authorList>
            <person name="Sun Q."/>
            <person name="Ohkuma M."/>
        </authorList>
    </citation>
    <scope>NUCLEOTIDE SEQUENCE</scope>
    <source>
        <strain evidence="12">JCM 17820</strain>
    </source>
</reference>
<dbReference type="PANTHER" id="PTHR42801:SF4">
    <property type="entry name" value="AHPC_TSA FAMILY PROTEIN"/>
    <property type="match status" value="1"/>
</dbReference>
<feature type="region of interest" description="Disordered" evidence="10">
    <location>
        <begin position="147"/>
        <end position="172"/>
    </location>
</feature>
<feature type="compositionally biased region" description="Basic and acidic residues" evidence="10">
    <location>
        <begin position="155"/>
        <end position="166"/>
    </location>
</feature>
<keyword evidence="4" id="KW-0560">Oxidoreductase</keyword>
<keyword evidence="2" id="KW-0575">Peroxidase</keyword>
<dbReference type="EC" id="1.11.1.24" evidence="1"/>
<organism evidence="12 13">
    <name type="scientific">Haloarcula pellucida</name>
    <dbReference type="NCBI Taxonomy" id="1427151"/>
    <lineage>
        <taxon>Archaea</taxon>
        <taxon>Methanobacteriati</taxon>
        <taxon>Methanobacteriota</taxon>
        <taxon>Stenosarchaea group</taxon>
        <taxon>Halobacteria</taxon>
        <taxon>Halobacteriales</taxon>
        <taxon>Haloarculaceae</taxon>
        <taxon>Haloarcula</taxon>
    </lineage>
</organism>
<dbReference type="GO" id="GO:0034599">
    <property type="term" value="P:cellular response to oxidative stress"/>
    <property type="evidence" value="ECO:0007669"/>
    <property type="project" value="TreeGrafter"/>
</dbReference>
<name>A0A830GLE1_9EURY</name>
<dbReference type="Pfam" id="PF00578">
    <property type="entry name" value="AhpC-TSA"/>
    <property type="match status" value="1"/>
</dbReference>
<dbReference type="PROSITE" id="PS51352">
    <property type="entry name" value="THIOREDOXIN_2"/>
    <property type="match status" value="1"/>
</dbReference>
<dbReference type="InterPro" id="IPR013766">
    <property type="entry name" value="Thioredoxin_domain"/>
</dbReference>
<reference evidence="12" key="1">
    <citation type="journal article" date="2014" name="Int. J. Syst. Evol. Microbiol.">
        <title>Complete genome sequence of Corynebacterium casei LMG S-19264T (=DSM 44701T), isolated from a smear-ripened cheese.</title>
        <authorList>
            <consortium name="US DOE Joint Genome Institute (JGI-PGF)"/>
            <person name="Walter F."/>
            <person name="Albersmeier A."/>
            <person name="Kalinowski J."/>
            <person name="Ruckert C."/>
        </authorList>
    </citation>
    <scope>NUCLEOTIDE SEQUENCE</scope>
    <source>
        <strain evidence="12">JCM 17820</strain>
    </source>
</reference>
<evidence type="ECO:0000259" key="11">
    <source>
        <dbReference type="PROSITE" id="PS51352"/>
    </source>
</evidence>
<dbReference type="Gene3D" id="3.40.30.10">
    <property type="entry name" value="Glutaredoxin"/>
    <property type="match status" value="1"/>
</dbReference>
<evidence type="ECO:0000256" key="9">
    <source>
        <dbReference type="ARBA" id="ARBA00049091"/>
    </source>
</evidence>
<evidence type="ECO:0000256" key="3">
    <source>
        <dbReference type="ARBA" id="ARBA00022862"/>
    </source>
</evidence>
<protein>
    <recommendedName>
        <fullName evidence="1">thioredoxin-dependent peroxiredoxin</fullName>
        <ecNumber evidence="1">1.11.1.24</ecNumber>
    </recommendedName>
    <alternativeName>
        <fullName evidence="7">Thioredoxin peroxidase</fullName>
    </alternativeName>
</protein>
<feature type="domain" description="Thioredoxin" evidence="11">
    <location>
        <begin position="24"/>
        <end position="166"/>
    </location>
</feature>
<keyword evidence="5" id="KW-1015">Disulfide bond</keyword>
<evidence type="ECO:0000256" key="8">
    <source>
        <dbReference type="ARBA" id="ARBA00038489"/>
    </source>
</evidence>
<dbReference type="InterPro" id="IPR036249">
    <property type="entry name" value="Thioredoxin-like_sf"/>
</dbReference>
<dbReference type="SUPFAM" id="SSF52833">
    <property type="entry name" value="Thioredoxin-like"/>
    <property type="match status" value="1"/>
</dbReference>
<dbReference type="EMBL" id="BMOU01000002">
    <property type="protein sequence ID" value="GGN93498.1"/>
    <property type="molecule type" value="Genomic_DNA"/>
</dbReference>
<evidence type="ECO:0000256" key="4">
    <source>
        <dbReference type="ARBA" id="ARBA00023002"/>
    </source>
</evidence>
<comment type="similarity">
    <text evidence="8">Belongs to the peroxiredoxin family. BCP/PrxQ subfamily.</text>
</comment>
<evidence type="ECO:0000256" key="5">
    <source>
        <dbReference type="ARBA" id="ARBA00023157"/>
    </source>
</evidence>
<comment type="catalytic activity">
    <reaction evidence="9">
        <text>a hydroperoxide + [thioredoxin]-dithiol = an alcohol + [thioredoxin]-disulfide + H2O</text>
        <dbReference type="Rhea" id="RHEA:62620"/>
        <dbReference type="Rhea" id="RHEA-COMP:10698"/>
        <dbReference type="Rhea" id="RHEA-COMP:10700"/>
        <dbReference type="ChEBI" id="CHEBI:15377"/>
        <dbReference type="ChEBI" id="CHEBI:29950"/>
        <dbReference type="ChEBI" id="CHEBI:30879"/>
        <dbReference type="ChEBI" id="CHEBI:35924"/>
        <dbReference type="ChEBI" id="CHEBI:50058"/>
        <dbReference type="EC" id="1.11.1.24"/>
    </reaction>
</comment>
<dbReference type="PANTHER" id="PTHR42801">
    <property type="entry name" value="THIOREDOXIN-DEPENDENT PEROXIDE REDUCTASE"/>
    <property type="match status" value="1"/>
</dbReference>
<accession>A0A830GLE1</accession>
<gene>
    <name evidence="12" type="ORF">GCM10009030_18990</name>
</gene>
<dbReference type="Proteomes" id="UP000605784">
    <property type="component" value="Unassembled WGS sequence"/>
</dbReference>
<proteinExistence type="inferred from homology"/>
<evidence type="ECO:0000256" key="7">
    <source>
        <dbReference type="ARBA" id="ARBA00032824"/>
    </source>
</evidence>
<dbReference type="InterPro" id="IPR050924">
    <property type="entry name" value="Peroxiredoxin_BCP/PrxQ"/>
</dbReference>
<keyword evidence="13" id="KW-1185">Reference proteome</keyword>
<keyword evidence="3" id="KW-0049">Antioxidant</keyword>
<evidence type="ECO:0000313" key="12">
    <source>
        <dbReference type="EMBL" id="GGN93498.1"/>
    </source>
</evidence>
<evidence type="ECO:0000256" key="6">
    <source>
        <dbReference type="ARBA" id="ARBA00023284"/>
    </source>
</evidence>
<evidence type="ECO:0000256" key="2">
    <source>
        <dbReference type="ARBA" id="ARBA00022559"/>
    </source>
</evidence>
<evidence type="ECO:0000313" key="13">
    <source>
        <dbReference type="Proteomes" id="UP000605784"/>
    </source>
</evidence>
<dbReference type="CDD" id="cd03017">
    <property type="entry name" value="PRX_BCP"/>
    <property type="match status" value="1"/>
</dbReference>
<dbReference type="AlphaFoldDB" id="A0A830GLE1"/>
<dbReference type="InterPro" id="IPR000866">
    <property type="entry name" value="AhpC/TSA"/>
</dbReference>
<comment type="caution">
    <text evidence="12">The sequence shown here is derived from an EMBL/GenBank/DDBJ whole genome shotgun (WGS) entry which is preliminary data.</text>
</comment>
<sequence length="172" mass="18847">MALAWRTAPTQIRKTAAAQEPDMLEAGDPAPDVSAPNQSGETVTPKFDDPTVVYFYPEDFTGGCTIEAREFQDVLPQFREVDVTVYGVSMDGVQTHDEFAEEEGLRYDLLADPDGTVAEAFGLDVSSGWTDRRTFVLSNGEVKAVYDPDMADPSGHAEEVLNDTRNEYVQSG</sequence>
<dbReference type="GO" id="GO:0005737">
    <property type="term" value="C:cytoplasm"/>
    <property type="evidence" value="ECO:0007669"/>
    <property type="project" value="TreeGrafter"/>
</dbReference>
<dbReference type="GO" id="GO:0008379">
    <property type="term" value="F:thioredoxin peroxidase activity"/>
    <property type="evidence" value="ECO:0007669"/>
    <property type="project" value="TreeGrafter"/>
</dbReference>
<keyword evidence="6" id="KW-0676">Redox-active center</keyword>
<feature type="region of interest" description="Disordered" evidence="10">
    <location>
        <begin position="1"/>
        <end position="44"/>
    </location>
</feature>
<evidence type="ECO:0000256" key="10">
    <source>
        <dbReference type="SAM" id="MobiDB-lite"/>
    </source>
</evidence>
<dbReference type="GO" id="GO:0045454">
    <property type="term" value="P:cell redox homeostasis"/>
    <property type="evidence" value="ECO:0007669"/>
    <property type="project" value="TreeGrafter"/>
</dbReference>
<evidence type="ECO:0000256" key="1">
    <source>
        <dbReference type="ARBA" id="ARBA00013017"/>
    </source>
</evidence>